<dbReference type="Pfam" id="PF07550">
    <property type="entry name" value="Shr-like_HID"/>
    <property type="match status" value="1"/>
</dbReference>
<dbReference type="PANTHER" id="PTHR10963">
    <property type="entry name" value="GLYCOSYL HYDROLASE-RELATED"/>
    <property type="match status" value="1"/>
</dbReference>
<dbReference type="CDD" id="cd08023">
    <property type="entry name" value="GH16_laminarinase_like"/>
    <property type="match status" value="1"/>
</dbReference>
<feature type="compositionally biased region" description="Low complexity" evidence="3">
    <location>
        <begin position="487"/>
        <end position="518"/>
    </location>
</feature>
<keyword evidence="8" id="KW-1185">Reference proteome</keyword>
<organism evidence="7 8">
    <name type="scientific">Paenibacillus phytohabitans</name>
    <dbReference type="NCBI Taxonomy" id="2654978"/>
    <lineage>
        <taxon>Bacteria</taxon>
        <taxon>Bacillati</taxon>
        <taxon>Bacillota</taxon>
        <taxon>Bacilli</taxon>
        <taxon>Bacillales</taxon>
        <taxon>Paenibacillaceae</taxon>
        <taxon>Paenibacillus</taxon>
    </lineage>
</organism>
<comment type="similarity">
    <text evidence="1">Belongs to the glycosyl hydrolase 16 family.</text>
</comment>
<dbReference type="SUPFAM" id="SSF49899">
    <property type="entry name" value="Concanavalin A-like lectins/glucanases"/>
    <property type="match status" value="1"/>
</dbReference>
<evidence type="ECO:0000256" key="4">
    <source>
        <dbReference type="SAM" id="Phobius"/>
    </source>
</evidence>
<dbReference type="Gene3D" id="2.60.120.200">
    <property type="match status" value="1"/>
</dbReference>
<dbReference type="InterPro" id="IPR003305">
    <property type="entry name" value="CenC_carb-bd"/>
</dbReference>
<dbReference type="PROSITE" id="PS51272">
    <property type="entry name" value="SLH"/>
    <property type="match status" value="2"/>
</dbReference>
<feature type="compositionally biased region" description="Pro residues" evidence="3">
    <location>
        <begin position="519"/>
        <end position="589"/>
    </location>
</feature>
<dbReference type="InterPro" id="IPR001119">
    <property type="entry name" value="SLH_dom"/>
</dbReference>
<accession>A0ABX1YPR6</accession>
<keyword evidence="4" id="KW-0812">Transmembrane</keyword>
<proteinExistence type="inferred from homology"/>
<reference evidence="7 8" key="1">
    <citation type="submission" date="2019-10" db="EMBL/GenBank/DDBJ databases">
        <title>Description of Paenibacillus terricola sp. nov.</title>
        <authorList>
            <person name="Carlier A."/>
            <person name="Qi S."/>
        </authorList>
    </citation>
    <scope>NUCLEOTIDE SEQUENCE [LARGE SCALE GENOMIC DNA]</scope>
    <source>
        <strain evidence="7 8">LMG 31459</strain>
    </source>
</reference>
<feature type="region of interest" description="Disordered" evidence="3">
    <location>
        <begin position="484"/>
        <end position="595"/>
    </location>
</feature>
<dbReference type="PROSITE" id="PS51762">
    <property type="entry name" value="GH16_2"/>
    <property type="match status" value="1"/>
</dbReference>
<evidence type="ECO:0000259" key="5">
    <source>
        <dbReference type="PROSITE" id="PS51272"/>
    </source>
</evidence>
<dbReference type="InterPro" id="IPR013320">
    <property type="entry name" value="ConA-like_dom_sf"/>
</dbReference>
<evidence type="ECO:0000256" key="3">
    <source>
        <dbReference type="SAM" id="MobiDB-lite"/>
    </source>
</evidence>
<feature type="domain" description="SLH" evidence="5">
    <location>
        <begin position="210"/>
        <end position="273"/>
    </location>
</feature>
<name>A0ABX1YPR6_9BACL</name>
<dbReference type="InterPro" id="IPR008979">
    <property type="entry name" value="Galactose-bd-like_sf"/>
</dbReference>
<protein>
    <submittedName>
        <fullName evidence="7">Family 16 glycosylhydrolase</fullName>
    </submittedName>
</protein>
<evidence type="ECO:0000313" key="7">
    <source>
        <dbReference type="EMBL" id="NOU82878.1"/>
    </source>
</evidence>
<keyword evidence="4" id="KW-1133">Transmembrane helix</keyword>
<evidence type="ECO:0000256" key="2">
    <source>
        <dbReference type="ARBA" id="ARBA00022801"/>
    </source>
</evidence>
<dbReference type="PANTHER" id="PTHR10963:SF55">
    <property type="entry name" value="GLYCOSIDE HYDROLASE FAMILY 16 PROTEIN"/>
    <property type="match status" value="1"/>
</dbReference>
<dbReference type="SUPFAM" id="SSF49785">
    <property type="entry name" value="Galactose-binding domain-like"/>
    <property type="match status" value="5"/>
</dbReference>
<feature type="domain" description="GH16" evidence="6">
    <location>
        <begin position="580"/>
        <end position="845"/>
    </location>
</feature>
<feature type="transmembrane region" description="Helical" evidence="4">
    <location>
        <begin position="39"/>
        <end position="61"/>
    </location>
</feature>
<dbReference type="Gene3D" id="2.60.120.260">
    <property type="entry name" value="Galactose-binding domain-like"/>
    <property type="match status" value="5"/>
</dbReference>
<dbReference type="Pfam" id="PF02018">
    <property type="entry name" value="CBM_4_9"/>
    <property type="match status" value="4"/>
</dbReference>
<dbReference type="InterPro" id="IPR000757">
    <property type="entry name" value="Beta-glucanase-like"/>
</dbReference>
<keyword evidence="4" id="KW-0472">Membrane</keyword>
<evidence type="ECO:0000256" key="1">
    <source>
        <dbReference type="ARBA" id="ARBA00006865"/>
    </source>
</evidence>
<feature type="domain" description="SLH" evidence="5">
    <location>
        <begin position="89"/>
        <end position="152"/>
    </location>
</feature>
<keyword evidence="2" id="KW-0378">Hydrolase</keyword>
<gene>
    <name evidence="7" type="ORF">GC101_28860</name>
</gene>
<dbReference type="Pfam" id="PF00722">
    <property type="entry name" value="Glyco_hydro_16"/>
    <property type="match status" value="1"/>
</dbReference>
<evidence type="ECO:0000313" key="8">
    <source>
        <dbReference type="Proteomes" id="UP000596857"/>
    </source>
</evidence>
<evidence type="ECO:0000259" key="6">
    <source>
        <dbReference type="PROSITE" id="PS51762"/>
    </source>
</evidence>
<dbReference type="Proteomes" id="UP000596857">
    <property type="component" value="Unassembled WGS sequence"/>
</dbReference>
<comment type="caution">
    <text evidence="7">The sequence shown here is derived from an EMBL/GenBank/DDBJ whole genome shotgun (WGS) entry which is preliminary data.</text>
</comment>
<dbReference type="InterPro" id="IPR050546">
    <property type="entry name" value="Glycosyl_Hydrlase_16"/>
</dbReference>
<dbReference type="Pfam" id="PF00395">
    <property type="entry name" value="SLH"/>
    <property type="match status" value="3"/>
</dbReference>
<sequence length="1756" mass="186074">MDIIETDFDYCSCEIPGHVIAERAILETRGGIMGMKRNVSAVLAAAVIITGLLSPLGGGAADALPAKSKLAAAGNATAAVQNGNLAAAEMKAFTDVSTDNWAADAIQRWSRSGVISGYGDGSFRPDHQVTRAEFAAIINRIFGYKEAAASLPADIPAGAWYRNDIAKAVAAGYLSAGADNHIQPAAKLKRGEAVVALQRIFRLETVNHAGPVYSDLAGAASEVISAADALTAAGYIQGYPGGLFKPDGNITRAELAKMADTLVQELQSSGGEVKLGRVQGNVVLNHEGATLKDSVIEGNLYLTEGIGEGDIRIQGVQVKGTTFIRGGGEHSVTLADSSLGTIQVAKPRGTVRIVASGTTTAGTIQLNSGAILEEGNLTGEGFTNVVLSAGEKTVTLKGNYGVVSTADPAGSRIALNISGKLAKLVWGASGTIVLMDKAQVTELLIKAGAKGLAIQGSGSFGTVLNQADDVIVGGFALKQGSSTNLNPAAPQASQPPAAAGGGETAATATPAVTQTPEATPAPTPVVTPEPTPEATPEPTPKATPEPTPEPTPEATPAPTPEPTATPVITPSPLPTSTPLPEVTPTPAPTSDPWSLVWNDEFDDNVIDPAKWTYDLGDGTIVGNPGWGNNELEYYTNDRKNVKEEDGKLVITALKEAVGGKSYTSSRIKTKGLYSKLYGKFEIRAKAPTGKGIWPAIWMLPEDYTYGNWAASGELDIMEGWGSRPNVVAGTIHYGSQWPDNVYSGKEYVLPGNSTIEDYHTYSIEWEPGEIRWYVDGVLFSTKNDWYSKSSGQPAMNAYPAPFNQRFHLLMNLAVGGNFDGDPTEDTVFPSSMEIDYVRIYDLTGREYREPVPVEFEKEPYLEGAKLPLGDGNFIHNSGFTEQVEGDAGMGIPNTAHWVLYKDEGADAALSVEPIGGQNFLKVNISSAGGNSYSIQPQAIVSVAKGRYYKLSFDAKTDTARDISVRLTGGAPLGFPSYSPAFKADLTAEIQHFETMFQMKESSDNVARIEFNMGTNASPVWLGNARLEEIESIPFDHDSAKTPLGSGNHLYNGSFDLGEPDRLSYWHTTAAGGAAVLPVVIDPGVLKLEISGGDGGSADAALLQKGIFLVQGQDYKLTFEAESSSARTAVIELQGNNGQVYASQPVQLTADKQQVEAVFTNLAGATDHLGQFVLRLGGTAGTVYVDNFVLLRTSFYYDPTLTYYPLLNGDFSFGLNSWERLVTEDGGQSTAAAVDGAAKFSITNTGNQAYSVMLFQNGLKAAAGSDYVVEFDASSSVARQISVKAENAKYISSMDKTIDVSPATDHYRFEFRQATNDTLSLKFLLGKVGGVSVPQSHDIIIDNVKFEIKDAPAKPQELLADSTGNRMSQPIELTFIEKGDWSGKINAVKVDGVTLADELYSLKPGAIIIGAAAFPAEGSYKITVEADGYVGSSVVQAILANDNNLVVNGSFTSGDSGWSTWSGGGGVSNFKVNEGVAEIEIAAAGGDTWSTQFYQEHIKLEAGKTYELSFKAKSTVARQIIVEYSETSAQSAQAKFDVTATWATYSAQFSVTNDSPLKLNYLIGKTVGEDGTANGTAHTISLDDIVVREVTGGPVIEPASGTLDNGTFNADQGIKGWTQYFDGPGSAAVQNGELAVLLNFTGIANFAAQVDYRDLKLVQGKTYTLTFKARSDVNRLIEVAVEHLGPDYNKYLPVTAIALTGEMEAYSFTFTMNDSTDAGAHLVFLMGLIDGNNAQTNTAIQAGNHIYIDDVSLVDIP</sequence>
<dbReference type="InterPro" id="IPR011432">
    <property type="entry name" value="Shr-like_HID"/>
</dbReference>
<dbReference type="EMBL" id="WHOB01000088">
    <property type="protein sequence ID" value="NOU82878.1"/>
    <property type="molecule type" value="Genomic_DNA"/>
</dbReference>